<evidence type="ECO:0000313" key="2">
    <source>
        <dbReference type="Proteomes" id="UP001589890"/>
    </source>
</evidence>
<protein>
    <recommendedName>
        <fullName evidence="3">Antibiotic biosynthesis monooxygenase</fullName>
    </recommendedName>
</protein>
<accession>A0ABV6QRS2</accession>
<evidence type="ECO:0000313" key="1">
    <source>
        <dbReference type="EMBL" id="MFC0627220.1"/>
    </source>
</evidence>
<sequence>MTNKTFVVRYETKDADAANANQRLVEAVFAELNADDPGGLRYATFRLADGVTFVHVAVHETEKNVLEDSAAFRDFQKTIAERVAGPPSFSEATLVGSYRFLTPGA</sequence>
<dbReference type="EMBL" id="JBHLTC010000030">
    <property type="protein sequence ID" value="MFC0627220.1"/>
    <property type="molecule type" value="Genomic_DNA"/>
</dbReference>
<dbReference type="Proteomes" id="UP001589890">
    <property type="component" value="Unassembled WGS sequence"/>
</dbReference>
<gene>
    <name evidence="1" type="ORF">ACFFGN_24305</name>
</gene>
<organism evidence="1 2">
    <name type="scientific">Kribbella deserti</name>
    <dbReference type="NCBI Taxonomy" id="1926257"/>
    <lineage>
        <taxon>Bacteria</taxon>
        <taxon>Bacillati</taxon>
        <taxon>Actinomycetota</taxon>
        <taxon>Actinomycetes</taxon>
        <taxon>Propionibacteriales</taxon>
        <taxon>Kribbellaceae</taxon>
        <taxon>Kribbella</taxon>
    </lineage>
</organism>
<keyword evidence="2" id="KW-1185">Reference proteome</keyword>
<reference evidence="1 2" key="1">
    <citation type="submission" date="2024-09" db="EMBL/GenBank/DDBJ databases">
        <authorList>
            <person name="Sun Q."/>
            <person name="Mori K."/>
        </authorList>
    </citation>
    <scope>NUCLEOTIDE SEQUENCE [LARGE SCALE GENOMIC DNA]</scope>
    <source>
        <strain evidence="1 2">CGMCC 1.15906</strain>
    </source>
</reference>
<evidence type="ECO:0008006" key="3">
    <source>
        <dbReference type="Google" id="ProtNLM"/>
    </source>
</evidence>
<dbReference type="RefSeq" id="WP_380051626.1">
    <property type="nucleotide sequence ID" value="NZ_JBHLTC010000030.1"/>
</dbReference>
<name>A0ABV6QRS2_9ACTN</name>
<proteinExistence type="predicted"/>
<comment type="caution">
    <text evidence="1">The sequence shown here is derived from an EMBL/GenBank/DDBJ whole genome shotgun (WGS) entry which is preliminary data.</text>
</comment>